<keyword evidence="2" id="KW-0677">Repeat</keyword>
<evidence type="ECO:0000313" key="7">
    <source>
        <dbReference type="EnsemblPlants" id="AET2Gv20737200.1"/>
    </source>
</evidence>
<keyword evidence="8" id="KW-1185">Reference proteome</keyword>
<dbReference type="AlphaFoldDB" id="A0A453C529"/>
<reference evidence="8" key="2">
    <citation type="journal article" date="2017" name="Nat. Plants">
        <title>The Aegilops tauschii genome reveals multiple impacts of transposons.</title>
        <authorList>
            <person name="Zhao G."/>
            <person name="Zou C."/>
            <person name="Li K."/>
            <person name="Wang K."/>
            <person name="Li T."/>
            <person name="Gao L."/>
            <person name="Zhang X."/>
            <person name="Wang H."/>
            <person name="Yang Z."/>
            <person name="Liu X."/>
            <person name="Jiang W."/>
            <person name="Mao L."/>
            <person name="Kong X."/>
            <person name="Jiao Y."/>
            <person name="Jia J."/>
        </authorList>
    </citation>
    <scope>NUCLEOTIDE SEQUENCE [LARGE SCALE GENOMIC DNA]</scope>
    <source>
        <strain evidence="8">cv. AL8/78</strain>
    </source>
</reference>
<dbReference type="GO" id="GO:0003677">
    <property type="term" value="F:DNA binding"/>
    <property type="evidence" value="ECO:0007669"/>
    <property type="project" value="UniProtKB-KW"/>
</dbReference>
<feature type="domain" description="HTH myb-type" evidence="6">
    <location>
        <begin position="121"/>
        <end position="149"/>
    </location>
</feature>
<dbReference type="PANTHER" id="PTHR47994:SF5">
    <property type="entry name" value="F14D16.11-RELATED"/>
    <property type="match status" value="1"/>
</dbReference>
<evidence type="ECO:0000256" key="1">
    <source>
        <dbReference type="ARBA" id="ARBA00004123"/>
    </source>
</evidence>
<dbReference type="Gramene" id="AET2Gv20737200.1">
    <property type="protein sequence ID" value="AET2Gv20737200.1"/>
    <property type="gene ID" value="AET2Gv20737200"/>
</dbReference>
<dbReference type="PROSITE" id="PS50090">
    <property type="entry name" value="MYB_LIKE"/>
    <property type="match status" value="1"/>
</dbReference>
<reference evidence="7" key="3">
    <citation type="journal article" date="2017" name="Nature">
        <title>Genome sequence of the progenitor of the wheat D genome Aegilops tauschii.</title>
        <authorList>
            <person name="Luo M.C."/>
            <person name="Gu Y.Q."/>
            <person name="Puiu D."/>
            <person name="Wang H."/>
            <person name="Twardziok S.O."/>
            <person name="Deal K.R."/>
            <person name="Huo N."/>
            <person name="Zhu T."/>
            <person name="Wang L."/>
            <person name="Wang Y."/>
            <person name="McGuire P.E."/>
            <person name="Liu S."/>
            <person name="Long H."/>
            <person name="Ramasamy R.K."/>
            <person name="Rodriguez J.C."/>
            <person name="Van S.L."/>
            <person name="Yuan L."/>
            <person name="Wang Z."/>
            <person name="Xia Z."/>
            <person name="Xiao L."/>
            <person name="Anderson O.D."/>
            <person name="Ouyang S."/>
            <person name="Liang Y."/>
            <person name="Zimin A.V."/>
            <person name="Pertea G."/>
            <person name="Qi P."/>
            <person name="Bennetzen J.L."/>
            <person name="Dai X."/>
            <person name="Dawson M.W."/>
            <person name="Muller H.G."/>
            <person name="Kugler K."/>
            <person name="Rivarola-Duarte L."/>
            <person name="Spannagl M."/>
            <person name="Mayer K.F.X."/>
            <person name="Lu F.H."/>
            <person name="Bevan M.W."/>
            <person name="Leroy P."/>
            <person name="Li P."/>
            <person name="You F.M."/>
            <person name="Sun Q."/>
            <person name="Liu Z."/>
            <person name="Lyons E."/>
            <person name="Wicker T."/>
            <person name="Salzberg S.L."/>
            <person name="Devos K.M."/>
            <person name="Dvorak J."/>
        </authorList>
    </citation>
    <scope>NUCLEOTIDE SEQUENCE [LARGE SCALE GENOMIC DNA]</scope>
    <source>
        <strain evidence="7">cv. AL8/78</strain>
    </source>
</reference>
<dbReference type="CDD" id="cd00167">
    <property type="entry name" value="SANT"/>
    <property type="match status" value="1"/>
</dbReference>
<name>A0A453C529_AEGTS</name>
<dbReference type="Gene3D" id="1.10.10.60">
    <property type="entry name" value="Homeodomain-like"/>
    <property type="match status" value="1"/>
</dbReference>
<evidence type="ECO:0000256" key="2">
    <source>
        <dbReference type="ARBA" id="ARBA00022737"/>
    </source>
</evidence>
<feature type="domain" description="Myb-like" evidence="5">
    <location>
        <begin position="121"/>
        <end position="145"/>
    </location>
</feature>
<dbReference type="PANTHER" id="PTHR47994">
    <property type="entry name" value="F14D16.11-RELATED"/>
    <property type="match status" value="1"/>
</dbReference>
<dbReference type="InterPro" id="IPR017930">
    <property type="entry name" value="Myb_dom"/>
</dbReference>
<dbReference type="SUPFAM" id="SSF46689">
    <property type="entry name" value="Homeodomain-like"/>
    <property type="match status" value="1"/>
</dbReference>
<reference evidence="8" key="1">
    <citation type="journal article" date="2014" name="Science">
        <title>Ancient hybridizations among the ancestral genomes of bread wheat.</title>
        <authorList>
            <consortium name="International Wheat Genome Sequencing Consortium,"/>
            <person name="Marcussen T."/>
            <person name="Sandve S.R."/>
            <person name="Heier L."/>
            <person name="Spannagl M."/>
            <person name="Pfeifer M."/>
            <person name="Jakobsen K.S."/>
            <person name="Wulff B.B."/>
            <person name="Steuernagel B."/>
            <person name="Mayer K.F."/>
            <person name="Olsen O.A."/>
        </authorList>
    </citation>
    <scope>NUCLEOTIDE SEQUENCE [LARGE SCALE GENOMIC DNA]</scope>
    <source>
        <strain evidence="8">cv. AL8/78</strain>
    </source>
</reference>
<accession>A0A453C529</accession>
<dbReference type="GO" id="GO:0005634">
    <property type="term" value="C:nucleus"/>
    <property type="evidence" value="ECO:0007669"/>
    <property type="project" value="UniProtKB-SubCell"/>
</dbReference>
<evidence type="ECO:0000259" key="5">
    <source>
        <dbReference type="PROSITE" id="PS50090"/>
    </source>
</evidence>
<evidence type="ECO:0000259" key="6">
    <source>
        <dbReference type="PROSITE" id="PS51294"/>
    </source>
</evidence>
<dbReference type="Proteomes" id="UP000015105">
    <property type="component" value="Chromosome 2D"/>
</dbReference>
<evidence type="ECO:0000256" key="3">
    <source>
        <dbReference type="ARBA" id="ARBA00023125"/>
    </source>
</evidence>
<keyword evidence="4" id="KW-0539">Nucleus</keyword>
<proteinExistence type="predicted"/>
<dbReference type="InterPro" id="IPR015495">
    <property type="entry name" value="Myb_TF_plants"/>
</dbReference>
<dbReference type="EnsemblPlants" id="AET2Gv20737200.1">
    <property type="protein sequence ID" value="AET2Gv20737200.1"/>
    <property type="gene ID" value="AET2Gv20737200"/>
</dbReference>
<comment type="subcellular location">
    <subcellularLocation>
        <location evidence="1">Nucleus</location>
    </subcellularLocation>
</comment>
<sequence length="165" mass="18949">MHASAWEKGVKKLGHVWLSPEFSFLFLHDSALKLVIYGSGRPPSSWTKPGFGPLWPPALLPFDSHASSYHIMHLCRPDAMPTRTVTFRDGLFLTMMQCRFGFSIRVLRLFSWRSASVCVCRWSAIATHLPKRTDNEIKNYWNTHLKKRLAKMGIDPVTHKPRSDV</sequence>
<protein>
    <submittedName>
        <fullName evidence="7">Uncharacterized protein</fullName>
    </submittedName>
</protein>
<reference evidence="7" key="4">
    <citation type="submission" date="2019-03" db="UniProtKB">
        <authorList>
            <consortium name="EnsemblPlants"/>
        </authorList>
    </citation>
    <scope>IDENTIFICATION</scope>
</reference>
<organism evidence="7 8">
    <name type="scientific">Aegilops tauschii subsp. strangulata</name>
    <name type="common">Goatgrass</name>
    <dbReference type="NCBI Taxonomy" id="200361"/>
    <lineage>
        <taxon>Eukaryota</taxon>
        <taxon>Viridiplantae</taxon>
        <taxon>Streptophyta</taxon>
        <taxon>Embryophyta</taxon>
        <taxon>Tracheophyta</taxon>
        <taxon>Spermatophyta</taxon>
        <taxon>Magnoliopsida</taxon>
        <taxon>Liliopsida</taxon>
        <taxon>Poales</taxon>
        <taxon>Poaceae</taxon>
        <taxon>BOP clade</taxon>
        <taxon>Pooideae</taxon>
        <taxon>Triticodae</taxon>
        <taxon>Triticeae</taxon>
        <taxon>Triticinae</taxon>
        <taxon>Aegilops</taxon>
    </lineage>
</organism>
<keyword evidence="3" id="KW-0238">DNA-binding</keyword>
<evidence type="ECO:0000256" key="4">
    <source>
        <dbReference type="ARBA" id="ARBA00023242"/>
    </source>
</evidence>
<dbReference type="InterPro" id="IPR009057">
    <property type="entry name" value="Homeodomain-like_sf"/>
</dbReference>
<dbReference type="PROSITE" id="PS51294">
    <property type="entry name" value="HTH_MYB"/>
    <property type="match status" value="1"/>
</dbReference>
<dbReference type="InterPro" id="IPR001005">
    <property type="entry name" value="SANT/Myb"/>
</dbReference>
<evidence type="ECO:0000313" key="8">
    <source>
        <dbReference type="Proteomes" id="UP000015105"/>
    </source>
</evidence>
<dbReference type="Pfam" id="PF00249">
    <property type="entry name" value="Myb_DNA-binding"/>
    <property type="match status" value="1"/>
</dbReference>
<reference evidence="7" key="5">
    <citation type="journal article" date="2021" name="G3 (Bethesda)">
        <title>Aegilops tauschii genome assembly Aet v5.0 features greater sequence contiguity and improved annotation.</title>
        <authorList>
            <person name="Wang L."/>
            <person name="Zhu T."/>
            <person name="Rodriguez J.C."/>
            <person name="Deal K.R."/>
            <person name="Dubcovsky J."/>
            <person name="McGuire P.E."/>
            <person name="Lux T."/>
            <person name="Spannagl M."/>
            <person name="Mayer K.F.X."/>
            <person name="Baldrich P."/>
            <person name="Meyers B.C."/>
            <person name="Huo N."/>
            <person name="Gu Y.Q."/>
            <person name="Zhou H."/>
            <person name="Devos K.M."/>
            <person name="Bennetzen J.L."/>
            <person name="Unver T."/>
            <person name="Budak H."/>
            <person name="Gulick P.J."/>
            <person name="Galiba G."/>
            <person name="Kalapos B."/>
            <person name="Nelson D.R."/>
            <person name="Li P."/>
            <person name="You F.M."/>
            <person name="Luo M.C."/>
            <person name="Dvorak J."/>
        </authorList>
    </citation>
    <scope>NUCLEOTIDE SEQUENCE [LARGE SCALE GENOMIC DNA]</scope>
    <source>
        <strain evidence="7">cv. AL8/78</strain>
    </source>
</reference>